<dbReference type="GO" id="GO:0015297">
    <property type="term" value="F:antiporter activity"/>
    <property type="evidence" value="ECO:0007669"/>
    <property type="project" value="InterPro"/>
</dbReference>
<dbReference type="InterPro" id="IPR002528">
    <property type="entry name" value="MATE_fam"/>
</dbReference>
<dbReference type="GO" id="GO:0016020">
    <property type="term" value="C:membrane"/>
    <property type="evidence" value="ECO:0007669"/>
    <property type="project" value="InterPro"/>
</dbReference>
<name>A0AAU9L2C0_9STRA</name>
<dbReference type="GO" id="GO:0042910">
    <property type="term" value="F:xenobiotic transmembrane transporter activity"/>
    <property type="evidence" value="ECO:0007669"/>
    <property type="project" value="InterPro"/>
</dbReference>
<accession>A0AAU9L2C0</accession>
<feature type="transmembrane region" description="Helical" evidence="2">
    <location>
        <begin position="37"/>
        <end position="58"/>
    </location>
</feature>
<evidence type="ECO:0000313" key="3">
    <source>
        <dbReference type="EMBL" id="CAH0480712.1"/>
    </source>
</evidence>
<organism evidence="3 4">
    <name type="scientific">Peronospora belbahrii</name>
    <dbReference type="NCBI Taxonomy" id="622444"/>
    <lineage>
        <taxon>Eukaryota</taxon>
        <taxon>Sar</taxon>
        <taxon>Stramenopiles</taxon>
        <taxon>Oomycota</taxon>
        <taxon>Peronosporomycetes</taxon>
        <taxon>Peronosporales</taxon>
        <taxon>Peronosporaceae</taxon>
        <taxon>Peronospora</taxon>
    </lineage>
</organism>
<comment type="similarity">
    <text evidence="1">Belongs to the multi antimicrobial extrusion (MATE) (TC 2.A.66.1) family.</text>
</comment>
<protein>
    <submittedName>
        <fullName evidence="3">Uncharacterized protein</fullName>
    </submittedName>
</protein>
<sequence length="196" mass="21124">MMELYLFATSPLYAVISASVTRMGMHLGAGKPSEARLAAKVCGKCVALLTGLNGVIVVSARRHLGRLFSINPQVTDSFSQIGALAAVAYFVLSFFFYAFAVLKAQARSMPIMVGFAFGAWLVGVPMAYMLGVNQSHPSLVGIWHGMICGYAVTSAITFTVAIGWPNWHLEAQKAVARSHIKTKQFLPPQEIAMLLA</sequence>
<evidence type="ECO:0000256" key="2">
    <source>
        <dbReference type="SAM" id="Phobius"/>
    </source>
</evidence>
<evidence type="ECO:0000313" key="4">
    <source>
        <dbReference type="Proteomes" id="UP001160483"/>
    </source>
</evidence>
<keyword evidence="2" id="KW-1133">Transmembrane helix</keyword>
<feature type="transmembrane region" description="Helical" evidence="2">
    <location>
        <begin position="6"/>
        <end position="25"/>
    </location>
</feature>
<evidence type="ECO:0000256" key="1">
    <source>
        <dbReference type="ARBA" id="ARBA00010199"/>
    </source>
</evidence>
<dbReference type="EMBL" id="CAKKTJ010000325">
    <property type="protein sequence ID" value="CAH0480712.1"/>
    <property type="molecule type" value="Genomic_DNA"/>
</dbReference>
<keyword evidence="2" id="KW-0472">Membrane</keyword>
<feature type="transmembrane region" description="Helical" evidence="2">
    <location>
        <begin position="142"/>
        <end position="164"/>
    </location>
</feature>
<dbReference type="PANTHER" id="PTHR11206">
    <property type="entry name" value="MULTIDRUG RESISTANCE PROTEIN"/>
    <property type="match status" value="1"/>
</dbReference>
<proteinExistence type="inferred from homology"/>
<comment type="caution">
    <text evidence="3">The sequence shown here is derived from an EMBL/GenBank/DDBJ whole genome shotgun (WGS) entry which is preliminary data.</text>
</comment>
<gene>
    <name evidence="3" type="ORF">PBS003_LOCUS7328</name>
</gene>
<keyword evidence="2" id="KW-0812">Transmembrane</keyword>
<feature type="transmembrane region" description="Helical" evidence="2">
    <location>
        <begin position="78"/>
        <end position="99"/>
    </location>
</feature>
<dbReference type="AlphaFoldDB" id="A0AAU9L2C0"/>
<reference evidence="3" key="1">
    <citation type="submission" date="2021-11" db="EMBL/GenBank/DDBJ databases">
        <authorList>
            <person name="Islam A."/>
            <person name="Islam S."/>
            <person name="Flora M.S."/>
            <person name="Rahman M."/>
            <person name="Ziaur R.M."/>
            <person name="Epstein J.H."/>
            <person name="Hassan M."/>
            <person name="Klassen M."/>
            <person name="Woodard K."/>
            <person name="Webb A."/>
            <person name="Webby R.J."/>
            <person name="El Zowalaty M.E."/>
        </authorList>
    </citation>
    <scope>NUCLEOTIDE SEQUENCE</scope>
    <source>
        <strain evidence="3">Pbs3</strain>
    </source>
</reference>
<dbReference type="Pfam" id="PF01554">
    <property type="entry name" value="MatE"/>
    <property type="match status" value="1"/>
</dbReference>
<dbReference type="Proteomes" id="UP001160483">
    <property type="component" value="Unassembled WGS sequence"/>
</dbReference>
<feature type="transmembrane region" description="Helical" evidence="2">
    <location>
        <begin position="111"/>
        <end position="130"/>
    </location>
</feature>